<feature type="chain" id="PRO_5020850521" evidence="1">
    <location>
        <begin position="20"/>
        <end position="399"/>
    </location>
</feature>
<dbReference type="EMBL" id="QJUM01000007">
    <property type="protein sequence ID" value="TBV07665.1"/>
    <property type="molecule type" value="Genomic_DNA"/>
</dbReference>
<evidence type="ECO:0000313" key="4">
    <source>
        <dbReference type="Proteomes" id="UP000291334"/>
    </source>
</evidence>
<dbReference type="EMBL" id="QJUL01000077">
    <property type="protein sequence ID" value="TBU82636.1"/>
    <property type="molecule type" value="Genomic_DNA"/>
</dbReference>
<name>A0A4Q9QQS9_9GAMM</name>
<accession>A0A4Q9QQS9</accession>
<organism evidence="2 5">
    <name type="scientific">Phytopseudomonas dryadis</name>
    <dbReference type="NCBI Taxonomy" id="2487520"/>
    <lineage>
        <taxon>Bacteria</taxon>
        <taxon>Pseudomonadati</taxon>
        <taxon>Pseudomonadota</taxon>
        <taxon>Gammaproteobacteria</taxon>
        <taxon>Pseudomonadales</taxon>
        <taxon>Pseudomonadaceae</taxon>
        <taxon>Phytopseudomonas</taxon>
    </lineage>
</organism>
<dbReference type="Proteomes" id="UP000291334">
    <property type="component" value="Unassembled WGS sequence"/>
</dbReference>
<gene>
    <name evidence="3" type="ORF">DNK34_08135</name>
    <name evidence="2" type="ORF">DNK44_25875</name>
</gene>
<evidence type="ECO:0000256" key="1">
    <source>
        <dbReference type="SAM" id="SignalP"/>
    </source>
</evidence>
<keyword evidence="1" id="KW-0732">Signal</keyword>
<evidence type="ECO:0000313" key="3">
    <source>
        <dbReference type="EMBL" id="TBV07665.1"/>
    </source>
</evidence>
<dbReference type="AlphaFoldDB" id="A0A4Q9QQS9"/>
<protein>
    <submittedName>
        <fullName evidence="2">DUF3142 domain-containing protein</fullName>
    </submittedName>
</protein>
<dbReference type="Pfam" id="PF11340">
    <property type="entry name" value="DUF3142"/>
    <property type="match status" value="1"/>
</dbReference>
<dbReference type="RefSeq" id="WP_131173227.1">
    <property type="nucleotide sequence ID" value="NZ_QJUL01000077.1"/>
</dbReference>
<evidence type="ECO:0000313" key="5">
    <source>
        <dbReference type="Proteomes" id="UP000293172"/>
    </source>
</evidence>
<keyword evidence="4" id="KW-1185">Reference proteome</keyword>
<evidence type="ECO:0000313" key="2">
    <source>
        <dbReference type="EMBL" id="TBU82636.1"/>
    </source>
</evidence>
<feature type="signal peptide" evidence="1">
    <location>
        <begin position="1"/>
        <end position="19"/>
    </location>
</feature>
<reference evidence="4 5" key="1">
    <citation type="submission" date="2018-06" db="EMBL/GenBank/DDBJ databases">
        <title>Three novel Pseudomonas species isolated from symptomatic oak.</title>
        <authorList>
            <person name="Bueno-Gonzalez V."/>
            <person name="Brady C."/>
        </authorList>
    </citation>
    <scope>NUCLEOTIDE SEQUENCE [LARGE SCALE GENOMIC DNA]</scope>
    <source>
        <strain evidence="3 4">P26B</strain>
        <strain evidence="2 5">P6B</strain>
    </source>
</reference>
<sequence length="399" mass="43738">MPRPITYLGPLLLALLSSACSVPSSEPLEQQVYIWQRQWQPSHAEALARTRTHMSTLRVLALQGHPQGGWARAYPDLPLLIRDGRPVIAVVRLDGQLPQLDQAEIGARIDSLLADWRSAGLQPVGLEIDHDCATARLPGYVHWLQALRERLPQDIRLSITALPAWLDSPHLDALLASVDSSVLQVHAVSDPRAGLFDAGQARRWARRYAERSPTPFFLALPAYGVALLDSPDGLPLVESEVTLPHAGARHELRAEPQAVAGLIDGLRGDALRHLAGIVWFRLPLPGDRRAWPMPTLLAVIDGQPLQARVELRVDTRDAVQQLFVDNNGTLEAELPARLEIAAGACDAADALPPYRLQRTADALVFTRQRSAPLAAGHSRPLGWARCRHLDQGTLAHAQD</sequence>
<dbReference type="InterPro" id="IPR021488">
    <property type="entry name" value="DUF3142"/>
</dbReference>
<dbReference type="PROSITE" id="PS51257">
    <property type="entry name" value="PROKAR_LIPOPROTEIN"/>
    <property type="match status" value="1"/>
</dbReference>
<dbReference type="OrthoDB" id="187794at2"/>
<comment type="caution">
    <text evidence="2">The sequence shown here is derived from an EMBL/GenBank/DDBJ whole genome shotgun (WGS) entry which is preliminary data.</text>
</comment>
<dbReference type="Proteomes" id="UP000293172">
    <property type="component" value="Unassembled WGS sequence"/>
</dbReference>
<proteinExistence type="predicted"/>